<evidence type="ECO:0000313" key="9">
    <source>
        <dbReference type="Proteomes" id="UP000004926"/>
    </source>
</evidence>
<reference evidence="8 9" key="1">
    <citation type="journal article" date="2012" name="Stand. Genomic Sci.">
        <title>Genome sequence of the ocean sediment bacterium Saccharomonospora marina type strain (XMU15(T)).</title>
        <authorList>
            <person name="Klenk H.P."/>
            <person name="Lu M."/>
            <person name="Lucas S."/>
            <person name="Lapidus A."/>
            <person name="Copeland A."/>
            <person name="Pitluck S."/>
            <person name="Goodwin L.A."/>
            <person name="Han C."/>
            <person name="Tapia R."/>
            <person name="Brambilla E.M."/>
            <person name="Potter G."/>
            <person name="Land M."/>
            <person name="Ivanova N."/>
            <person name="Rohde M."/>
            <person name="Goker M."/>
            <person name="Detter J.C."/>
            <person name="Li W.J."/>
            <person name="Kyrpides N.C."/>
            <person name="Woyke T."/>
        </authorList>
    </citation>
    <scope>NUCLEOTIDE SEQUENCE [LARGE SCALE GENOMIC DNA]</scope>
    <source>
        <strain evidence="8 9">XMU15</strain>
    </source>
</reference>
<keyword evidence="2" id="KW-1003">Cell membrane</keyword>
<evidence type="ECO:0000313" key="8">
    <source>
        <dbReference type="EMBL" id="EHR51634.1"/>
    </source>
</evidence>
<keyword evidence="4 8" id="KW-0808">Transferase</keyword>
<dbReference type="HOGENOM" id="CLU_049421_3_0_11"/>
<sequence>MTAIGHRLSALGYAAGWRLVPRLPPRLVTSAFALGADLAARHDGAGVRRLRRNLARVVPQAGPTELTDLTRRALRSYARYWQEAFRLPAMEPEDVRARIDLSGADYLDAALAEGNGAVLALPHTGNWDVAGVWLVGHSGSFTTVVERLRPESLFERFVAYRESLGFEIVPADGSASYRTLLRRLRENKVVCLVGDRDITGSGLPVSFFGERARFPGGPARLAVSTGAALLPAGCWFTDGGWGVRIHPRIRVNARSEVPAATQALADIFAGDIAAHPTDWHMLQAFWEGDSADGTVSDGGPADGADSVDGAAGVADSGERGESEHAGPAESVESAESQGAAEPTRAAGSEQGAQR</sequence>
<dbReference type="eggNOG" id="COG1560">
    <property type="taxonomic scope" value="Bacteria"/>
</dbReference>
<dbReference type="PANTHER" id="PTHR30606">
    <property type="entry name" value="LIPID A BIOSYNTHESIS LAUROYL ACYLTRANSFERASE"/>
    <property type="match status" value="1"/>
</dbReference>
<dbReference type="Proteomes" id="UP000004926">
    <property type="component" value="Chromosome"/>
</dbReference>
<evidence type="ECO:0000256" key="3">
    <source>
        <dbReference type="ARBA" id="ARBA00022519"/>
    </source>
</evidence>
<evidence type="ECO:0000256" key="4">
    <source>
        <dbReference type="ARBA" id="ARBA00022679"/>
    </source>
</evidence>
<protein>
    <submittedName>
        <fullName evidence="8">Lauroyl/myristoyl acyltransferase</fullName>
    </submittedName>
</protein>
<dbReference type="EMBL" id="CM001439">
    <property type="protein sequence ID" value="EHR51634.1"/>
    <property type="molecule type" value="Genomic_DNA"/>
</dbReference>
<feature type="compositionally biased region" description="Low complexity" evidence="7">
    <location>
        <begin position="295"/>
        <end position="315"/>
    </location>
</feature>
<dbReference type="AlphaFoldDB" id="H5XBQ9"/>
<keyword evidence="6 8" id="KW-0012">Acyltransferase</keyword>
<dbReference type="PANTHER" id="PTHR30606:SF10">
    <property type="entry name" value="PHOSPHATIDYLINOSITOL MANNOSIDE ACYLTRANSFERASE"/>
    <property type="match status" value="1"/>
</dbReference>
<dbReference type="GO" id="GO:0005886">
    <property type="term" value="C:plasma membrane"/>
    <property type="evidence" value="ECO:0007669"/>
    <property type="project" value="UniProtKB-SubCell"/>
</dbReference>
<evidence type="ECO:0000256" key="1">
    <source>
        <dbReference type="ARBA" id="ARBA00004533"/>
    </source>
</evidence>
<feature type="region of interest" description="Disordered" evidence="7">
    <location>
        <begin position="291"/>
        <end position="354"/>
    </location>
</feature>
<keyword evidence="3" id="KW-0997">Cell inner membrane</keyword>
<dbReference type="InterPro" id="IPR004960">
    <property type="entry name" value="LipA_acyltrans"/>
</dbReference>
<dbReference type="CDD" id="cd07984">
    <property type="entry name" value="LPLAT_LABLAT-like"/>
    <property type="match status" value="1"/>
</dbReference>
<keyword evidence="9" id="KW-1185">Reference proteome</keyword>
<dbReference type="NCBIfam" id="NF005919">
    <property type="entry name" value="PRK07920.1"/>
    <property type="match status" value="1"/>
</dbReference>
<keyword evidence="5" id="KW-0472">Membrane</keyword>
<evidence type="ECO:0000256" key="6">
    <source>
        <dbReference type="ARBA" id="ARBA00023315"/>
    </source>
</evidence>
<dbReference type="Pfam" id="PF03279">
    <property type="entry name" value="Lip_A_acyltrans"/>
    <property type="match status" value="1"/>
</dbReference>
<organism evidence="8 9">
    <name type="scientific">Saccharomonospora marina XMU15</name>
    <dbReference type="NCBI Taxonomy" id="882083"/>
    <lineage>
        <taxon>Bacteria</taxon>
        <taxon>Bacillati</taxon>
        <taxon>Actinomycetota</taxon>
        <taxon>Actinomycetes</taxon>
        <taxon>Pseudonocardiales</taxon>
        <taxon>Pseudonocardiaceae</taxon>
        <taxon>Saccharomonospora</taxon>
    </lineage>
</organism>
<proteinExistence type="predicted"/>
<accession>H5XBQ9</accession>
<dbReference type="RefSeq" id="WP_009155016.1">
    <property type="nucleotide sequence ID" value="NZ_CM001439.1"/>
</dbReference>
<evidence type="ECO:0000256" key="2">
    <source>
        <dbReference type="ARBA" id="ARBA00022475"/>
    </source>
</evidence>
<feature type="compositionally biased region" description="Basic and acidic residues" evidence="7">
    <location>
        <begin position="316"/>
        <end position="326"/>
    </location>
</feature>
<dbReference type="GO" id="GO:0016746">
    <property type="term" value="F:acyltransferase activity"/>
    <property type="evidence" value="ECO:0007669"/>
    <property type="project" value="UniProtKB-KW"/>
</dbReference>
<evidence type="ECO:0000256" key="5">
    <source>
        <dbReference type="ARBA" id="ARBA00023136"/>
    </source>
</evidence>
<dbReference type="STRING" id="882083.SacmaDRAFT_3409"/>
<dbReference type="OrthoDB" id="9803456at2"/>
<evidence type="ECO:0000256" key="7">
    <source>
        <dbReference type="SAM" id="MobiDB-lite"/>
    </source>
</evidence>
<comment type="subcellular location">
    <subcellularLocation>
        <location evidence="1">Cell inner membrane</location>
    </subcellularLocation>
</comment>
<name>H5XBQ9_9PSEU</name>
<gene>
    <name evidence="8" type="ORF">SacmaDRAFT_3409</name>
</gene>
<dbReference type="GO" id="GO:0009247">
    <property type="term" value="P:glycolipid biosynthetic process"/>
    <property type="evidence" value="ECO:0007669"/>
    <property type="project" value="UniProtKB-ARBA"/>
</dbReference>